<reference evidence="2 3" key="1">
    <citation type="submission" date="2019-03" db="EMBL/GenBank/DDBJ databases">
        <title>Genomic Encyclopedia of Type Strains, Phase IV (KMG-IV): sequencing the most valuable type-strain genomes for metagenomic binning, comparative biology and taxonomic classification.</title>
        <authorList>
            <person name="Goeker M."/>
        </authorList>
    </citation>
    <scope>NUCLEOTIDE SEQUENCE [LARGE SCALE GENOMIC DNA]</scope>
    <source>
        <strain evidence="2 3">DSM 101</strain>
    </source>
</reference>
<evidence type="ECO:0000313" key="2">
    <source>
        <dbReference type="EMBL" id="TCK31389.1"/>
    </source>
</evidence>
<dbReference type="PROSITE" id="PS51318">
    <property type="entry name" value="TAT"/>
    <property type="match status" value="1"/>
</dbReference>
<accession>A0A4R1IDF2</accession>
<sequence length="331" mass="35470">MTDFTRRDAFKISAGGLAAVSGMVAMPSILRAATYPSRPINVIVPFATGGYNDRLSRAFMPYLEKELGQPLVIVNKPGAGTQLGNSYALNQPADGYSILCTSAAPYIPLTVLLQNAPYKVEDFSMINLPSRDYTLAATSSDGPVKTFAEVIDKLKKDPSSLSIGVQPASADYANMVLVFQAAGIDASKLRIVTYDGGGPARNATAGAQVDVGFVGGEGFLPLKTKIRPLAIFAAEKVEWYPDAPLIGSTGIKTDFVEGSQRGWAVTTKLRNEQPEIYKTLVAAVEKASKNPKSIETLKLQELATTWYGPEASDKAYLDNAAKMAKYVDLLK</sequence>
<dbReference type="CDD" id="cd07012">
    <property type="entry name" value="PBP2_Bug_TTT"/>
    <property type="match status" value="1"/>
</dbReference>
<dbReference type="Pfam" id="PF03401">
    <property type="entry name" value="TctC"/>
    <property type="match status" value="1"/>
</dbReference>
<evidence type="ECO:0000313" key="3">
    <source>
        <dbReference type="Proteomes" id="UP000295030"/>
    </source>
</evidence>
<evidence type="ECO:0000256" key="1">
    <source>
        <dbReference type="ARBA" id="ARBA00006987"/>
    </source>
</evidence>
<dbReference type="Gene3D" id="3.40.190.10">
    <property type="entry name" value="Periplasmic binding protein-like II"/>
    <property type="match status" value="1"/>
</dbReference>
<dbReference type="PIRSF" id="PIRSF017082">
    <property type="entry name" value="YflP"/>
    <property type="match status" value="1"/>
</dbReference>
<dbReference type="RefSeq" id="WP_245516017.1">
    <property type="nucleotide sequence ID" value="NZ_SMFY01000001.1"/>
</dbReference>
<keyword evidence="3" id="KW-1185">Reference proteome</keyword>
<dbReference type="AlphaFoldDB" id="A0A4R1IDF2"/>
<dbReference type="Gene3D" id="3.40.190.150">
    <property type="entry name" value="Bordetella uptake gene, domain 1"/>
    <property type="match status" value="1"/>
</dbReference>
<dbReference type="PANTHER" id="PTHR42928">
    <property type="entry name" value="TRICARBOXYLATE-BINDING PROTEIN"/>
    <property type="match status" value="1"/>
</dbReference>
<dbReference type="EMBL" id="SMFY01000001">
    <property type="protein sequence ID" value="TCK31389.1"/>
    <property type="molecule type" value="Genomic_DNA"/>
</dbReference>
<dbReference type="PANTHER" id="PTHR42928:SF5">
    <property type="entry name" value="BLR1237 PROTEIN"/>
    <property type="match status" value="1"/>
</dbReference>
<dbReference type="InterPro" id="IPR005064">
    <property type="entry name" value="BUG"/>
</dbReference>
<dbReference type="InterPro" id="IPR006311">
    <property type="entry name" value="TAT_signal"/>
</dbReference>
<dbReference type="Proteomes" id="UP000295030">
    <property type="component" value="Unassembled WGS sequence"/>
</dbReference>
<organism evidence="2 3">
    <name type="scientific">Ancylobacter aquaticus</name>
    <dbReference type="NCBI Taxonomy" id="100"/>
    <lineage>
        <taxon>Bacteria</taxon>
        <taxon>Pseudomonadati</taxon>
        <taxon>Pseudomonadota</taxon>
        <taxon>Alphaproteobacteria</taxon>
        <taxon>Hyphomicrobiales</taxon>
        <taxon>Xanthobacteraceae</taxon>
        <taxon>Ancylobacter</taxon>
    </lineage>
</organism>
<proteinExistence type="inferred from homology"/>
<comment type="caution">
    <text evidence="2">The sequence shown here is derived from an EMBL/GenBank/DDBJ whole genome shotgun (WGS) entry which is preliminary data.</text>
</comment>
<comment type="similarity">
    <text evidence="1">Belongs to the UPF0065 (bug) family.</text>
</comment>
<dbReference type="InterPro" id="IPR042100">
    <property type="entry name" value="Bug_dom1"/>
</dbReference>
<gene>
    <name evidence="2" type="ORF">EV667_1498</name>
</gene>
<dbReference type="SUPFAM" id="SSF53850">
    <property type="entry name" value="Periplasmic binding protein-like II"/>
    <property type="match status" value="1"/>
</dbReference>
<name>A0A4R1IDF2_ANCAQ</name>
<keyword evidence="2" id="KW-0675">Receptor</keyword>
<protein>
    <submittedName>
        <fullName evidence="2">Tripartite-type tricarboxylate transporter receptor subunit TctC</fullName>
    </submittedName>
</protein>